<protein>
    <submittedName>
        <fullName evidence="1">Alpha-L-rhamnosidase</fullName>
    </submittedName>
</protein>
<sequence length="1034" mass="111185">MTTSNDPARGARLDRRSLFGAAAATLGAAAVVGAAGTVAAPGAQAAPGSAGLPSDLVRAFRKPGTATAAGFRWWWPHGLVDPKEIAREVDVIADAGFGVLEVAVVTHSLRARGIEIDVAKHGWGSPSWVAGVKAALARAAKRDVRIDITVGPSWPAAVPTITPDSDEACTELIHGQATVLAGATYDAALPEPVVEAASGATRAELVTVQAHRVTGYVRDRNNVVTATILAPHSWTDLSGAVDGEHLTWTAPAEPAGATWVVLPTWRRGSAQEPEAGPHTSPRSYVVDHFSKRGAQAVIDLWEDRVLDGEMRALLRAAGGYLFEDSLEIETEATIWTRDFLEKFEQSRGYDLRPWLPFVLEKDEKYQFVLAATDPATADTLRTNEIRDDYNQVLSDLYLDEHLRPIQDFARSLGMGIRIQPYGLETDTMQHAGVVDVPETESLGFKNLDDYRVMAAGRDIAGHTLLSCEAICYNGAAYNTTWGANSVSPTAQNQALFTINSIFVAGVNQLVIHGFPYAEAPDVTWPGFAAFSPYYNGAIGFGEAWGPRTPQWEHIPGIADYLARTQLVLQTGAAKYDVAFWRHKGWASTGIGPQWITNNGTKLGWSHSFLSSSLLAFDAAKVKGGRLAPEGPAYKALVVGPDNLRSNAVTMDLDGARRILAVGRAGLPVVLIGDWSAVTAAGRGDAAETAEVRSLMAQVGALSTTRTVPEAEVGSALAALGVARDVEHADSTVMHVRRVVDDVDLYYLANARHAENRRLNRVTQDVWLTASDRSSVPWLLDAWTGEVTRVPAYERSGDRVRVRVDLVPGQSVVIALAPPAKGKARSVLPVATAGQEVGVRGANATLRTTTAGTFDLTRTEGGTVKVRVDRVRQPVSPTTWSLELEDWRPADAADPKDLRTTKETHRADLPTLQAWSKVAGLEDVSGIGRYRTTIDLGADWTEDDGALLELGEVNDTFRVRVNGELLPPCDALDATVDLGRRLQRGPNVIEVEVASTLLNRLRVVTPAVYGVAARQSYGLVGPVRLVPYVEKVIPA</sequence>
<dbReference type="Proteomes" id="UP000307087">
    <property type="component" value="Unassembled WGS sequence"/>
</dbReference>
<dbReference type="PROSITE" id="PS51318">
    <property type="entry name" value="TAT"/>
    <property type="match status" value="1"/>
</dbReference>
<dbReference type="EMBL" id="STGW01000008">
    <property type="protein sequence ID" value="THV11169.1"/>
    <property type="molecule type" value="Genomic_DNA"/>
</dbReference>
<dbReference type="OrthoDB" id="9761519at2"/>
<dbReference type="InterPro" id="IPR053161">
    <property type="entry name" value="Ulvan_degrading_GH"/>
</dbReference>
<dbReference type="PANTHER" id="PTHR36848">
    <property type="entry name" value="DNA-BINDING PROTEIN (PUTATIVE SECRETED PROTEIN)-RELATED"/>
    <property type="match status" value="1"/>
</dbReference>
<keyword evidence="2" id="KW-1185">Reference proteome</keyword>
<dbReference type="SUPFAM" id="SSF49785">
    <property type="entry name" value="Galactose-binding domain-like"/>
    <property type="match status" value="1"/>
</dbReference>
<comment type="caution">
    <text evidence="1">The sequence shown here is derived from an EMBL/GenBank/DDBJ whole genome shotgun (WGS) entry which is preliminary data.</text>
</comment>
<dbReference type="Gene3D" id="2.60.120.260">
    <property type="entry name" value="Galactose-binding domain-like"/>
    <property type="match status" value="1"/>
</dbReference>
<evidence type="ECO:0000313" key="2">
    <source>
        <dbReference type="Proteomes" id="UP000307087"/>
    </source>
</evidence>
<dbReference type="AlphaFoldDB" id="A0A4S8N887"/>
<dbReference type="PANTHER" id="PTHR36848:SF2">
    <property type="entry name" value="SECRETED PROTEIN"/>
    <property type="match status" value="1"/>
</dbReference>
<dbReference type="InterPro" id="IPR008979">
    <property type="entry name" value="Galactose-bd-like_sf"/>
</dbReference>
<name>A0A4S8N887_9ACTN</name>
<evidence type="ECO:0000313" key="1">
    <source>
        <dbReference type="EMBL" id="THV11169.1"/>
    </source>
</evidence>
<dbReference type="Pfam" id="PF17132">
    <property type="entry name" value="Glyco_hydro_106"/>
    <property type="match status" value="1"/>
</dbReference>
<gene>
    <name evidence="1" type="ORF">E9934_12815</name>
</gene>
<accession>A0A4S8N887</accession>
<dbReference type="InterPro" id="IPR006311">
    <property type="entry name" value="TAT_signal"/>
</dbReference>
<reference evidence="1 2" key="1">
    <citation type="journal article" date="2009" name="Int. J. Syst. Evol. Microbiol.">
        <title>Nocardioides caeni sp. nov., isolated from wastewater.</title>
        <authorList>
            <person name="Yoon J.H."/>
            <person name="Kang S.J."/>
            <person name="Park S."/>
            <person name="Kim W."/>
            <person name="Oh T.K."/>
        </authorList>
    </citation>
    <scope>NUCLEOTIDE SEQUENCE [LARGE SCALE GENOMIC DNA]</scope>
    <source>
        <strain evidence="1 2">DSM 23134</strain>
    </source>
</reference>
<organism evidence="1 2">
    <name type="scientific">Nocardioides caeni</name>
    <dbReference type="NCBI Taxonomy" id="574700"/>
    <lineage>
        <taxon>Bacteria</taxon>
        <taxon>Bacillati</taxon>
        <taxon>Actinomycetota</taxon>
        <taxon>Actinomycetes</taxon>
        <taxon>Propionibacteriales</taxon>
        <taxon>Nocardioidaceae</taxon>
        <taxon>Nocardioides</taxon>
    </lineage>
</organism>
<dbReference type="RefSeq" id="WP_136563291.1">
    <property type="nucleotide sequence ID" value="NZ_BAABLS010000006.1"/>
</dbReference>
<proteinExistence type="predicted"/>